<proteinExistence type="predicted"/>
<organism evidence="1 2">
    <name type="scientific">Paenibacillus thailandensis</name>
    <dbReference type="NCBI Taxonomy" id="393250"/>
    <lineage>
        <taxon>Bacteria</taxon>
        <taxon>Bacillati</taxon>
        <taxon>Bacillota</taxon>
        <taxon>Bacilli</taxon>
        <taxon>Bacillales</taxon>
        <taxon>Paenibacillaceae</taxon>
        <taxon>Paenibacillus</taxon>
    </lineage>
</organism>
<protein>
    <submittedName>
        <fullName evidence="1">Uncharacterized protein</fullName>
    </submittedName>
</protein>
<keyword evidence="2" id="KW-1185">Reference proteome</keyword>
<dbReference type="Proteomes" id="UP001597493">
    <property type="component" value="Unassembled WGS sequence"/>
</dbReference>
<dbReference type="EMBL" id="JBHUMY010000001">
    <property type="protein sequence ID" value="MFD2659192.1"/>
    <property type="molecule type" value="Genomic_DNA"/>
</dbReference>
<name>A0ABW5QS91_9BACL</name>
<gene>
    <name evidence="1" type="ORF">ACFSW5_02805</name>
</gene>
<reference evidence="2" key="1">
    <citation type="journal article" date="2019" name="Int. J. Syst. Evol. Microbiol.">
        <title>The Global Catalogue of Microorganisms (GCM) 10K type strain sequencing project: providing services to taxonomists for standard genome sequencing and annotation.</title>
        <authorList>
            <consortium name="The Broad Institute Genomics Platform"/>
            <consortium name="The Broad Institute Genome Sequencing Center for Infectious Disease"/>
            <person name="Wu L."/>
            <person name="Ma J."/>
        </authorList>
    </citation>
    <scope>NUCLEOTIDE SEQUENCE [LARGE SCALE GENOMIC DNA]</scope>
    <source>
        <strain evidence="2">TISTR 1827</strain>
    </source>
</reference>
<comment type="caution">
    <text evidence="1">The sequence shown here is derived from an EMBL/GenBank/DDBJ whole genome shotgun (WGS) entry which is preliminary data.</text>
</comment>
<dbReference type="RefSeq" id="WP_379269527.1">
    <property type="nucleotide sequence ID" value="NZ_JBHUGT010000031.1"/>
</dbReference>
<sequence>MDIVSFLQSRAESLLPVTIERADNNRVICGTVAFVAGTSTGTTTGLINAGTTTNGLINAGNNTGNASVGIAYDGRIVIIPIDKINQVY</sequence>
<evidence type="ECO:0000313" key="1">
    <source>
        <dbReference type="EMBL" id="MFD2659192.1"/>
    </source>
</evidence>
<accession>A0ABW5QS91</accession>
<evidence type="ECO:0000313" key="2">
    <source>
        <dbReference type="Proteomes" id="UP001597493"/>
    </source>
</evidence>